<evidence type="ECO:0000256" key="3">
    <source>
        <dbReference type="ARBA" id="ARBA00022475"/>
    </source>
</evidence>
<dbReference type="Proteomes" id="UP000311919">
    <property type="component" value="Unassembled WGS sequence"/>
</dbReference>
<keyword evidence="5 12" id="KW-0732">Signal</keyword>
<keyword evidence="7" id="KW-0472">Membrane</keyword>
<dbReference type="GO" id="GO:0005886">
    <property type="term" value="C:plasma membrane"/>
    <property type="evidence" value="ECO:0007669"/>
    <property type="project" value="UniProtKB-SubCell"/>
</dbReference>
<gene>
    <name evidence="13" type="ORF">EWB00_008376</name>
</gene>
<comment type="subcellular location">
    <subcellularLocation>
        <location evidence="1">Cell membrane</location>
        <topology evidence="1">Lipid-anchor</topology>
        <topology evidence="1">GPI-anchor</topology>
    </subcellularLocation>
</comment>
<keyword evidence="4" id="KW-0336">GPI-anchor</keyword>
<evidence type="ECO:0000256" key="4">
    <source>
        <dbReference type="ARBA" id="ARBA00022622"/>
    </source>
</evidence>
<keyword evidence="9" id="KW-0357">Heparan sulfate</keyword>
<reference evidence="13 14" key="1">
    <citation type="submission" date="2019-03" db="EMBL/GenBank/DDBJ databases">
        <title>An improved genome assembly of the fluke Schistosoma japonicum.</title>
        <authorList>
            <person name="Hu W."/>
            <person name="Luo F."/>
            <person name="Yin M."/>
            <person name="Mo X."/>
            <person name="Sun C."/>
            <person name="Wu Q."/>
            <person name="Zhu B."/>
            <person name="Xiang M."/>
            <person name="Wang J."/>
            <person name="Wang Y."/>
            <person name="Zhang T."/>
            <person name="Xu B."/>
            <person name="Zheng H."/>
            <person name="Feng Z."/>
        </authorList>
    </citation>
    <scope>NUCLEOTIDE SEQUENCE [LARGE SCALE GENOMIC DNA]</scope>
    <source>
        <strain evidence="13">HuSjv2</strain>
        <tissue evidence="13">Worms</tissue>
    </source>
</reference>
<dbReference type="GO" id="GO:0005576">
    <property type="term" value="C:extracellular region"/>
    <property type="evidence" value="ECO:0007669"/>
    <property type="project" value="TreeGrafter"/>
</dbReference>
<dbReference type="Pfam" id="PF01153">
    <property type="entry name" value="Glypican"/>
    <property type="match status" value="1"/>
</dbReference>
<keyword evidence="14" id="KW-1185">Reference proteome</keyword>
<comment type="caution">
    <text evidence="13">The sequence shown here is derived from an EMBL/GenBank/DDBJ whole genome shotgun (WGS) entry which is preliminary data.</text>
</comment>
<keyword evidence="8" id="KW-0325">Glycoprotein</keyword>
<evidence type="ECO:0000256" key="2">
    <source>
        <dbReference type="ARBA" id="ARBA00010260"/>
    </source>
</evidence>
<dbReference type="PANTHER" id="PTHR10822">
    <property type="entry name" value="GLYPICAN"/>
    <property type="match status" value="1"/>
</dbReference>
<protein>
    <submittedName>
        <fullName evidence="13">Glypican-4 isoform 1</fullName>
    </submittedName>
</protein>
<dbReference type="GO" id="GO:0045202">
    <property type="term" value="C:synapse"/>
    <property type="evidence" value="ECO:0007669"/>
    <property type="project" value="TreeGrafter"/>
</dbReference>
<keyword evidence="6" id="KW-0654">Proteoglycan</keyword>
<dbReference type="GO" id="GO:0016477">
    <property type="term" value="P:cell migration"/>
    <property type="evidence" value="ECO:0007669"/>
    <property type="project" value="TreeGrafter"/>
</dbReference>
<accession>A0A4Z2CQD6</accession>
<evidence type="ECO:0000256" key="7">
    <source>
        <dbReference type="ARBA" id="ARBA00023136"/>
    </source>
</evidence>
<dbReference type="GO" id="GO:1905475">
    <property type="term" value="P:regulation of protein localization to membrane"/>
    <property type="evidence" value="ECO:0007669"/>
    <property type="project" value="TreeGrafter"/>
</dbReference>
<dbReference type="EMBL" id="SKCS01000464">
    <property type="protein sequence ID" value="TNN06430.1"/>
    <property type="molecule type" value="Genomic_DNA"/>
</dbReference>
<dbReference type="STRING" id="6182.A0A4Z2CQD6"/>
<evidence type="ECO:0000256" key="8">
    <source>
        <dbReference type="ARBA" id="ARBA00023180"/>
    </source>
</evidence>
<keyword evidence="10" id="KW-0449">Lipoprotein</keyword>
<evidence type="ECO:0000256" key="6">
    <source>
        <dbReference type="ARBA" id="ARBA00022974"/>
    </source>
</evidence>
<evidence type="ECO:0000256" key="11">
    <source>
        <dbReference type="RuleBase" id="RU003518"/>
    </source>
</evidence>
<evidence type="ECO:0000256" key="12">
    <source>
        <dbReference type="SAM" id="SignalP"/>
    </source>
</evidence>
<dbReference type="PANTHER" id="PTHR10822:SF30">
    <property type="entry name" value="DALLY-LIKE, ISOFORM A"/>
    <property type="match status" value="1"/>
</dbReference>
<keyword evidence="3" id="KW-1003">Cell membrane</keyword>
<organism evidence="13 14">
    <name type="scientific">Schistosoma japonicum</name>
    <name type="common">Blood fluke</name>
    <dbReference type="NCBI Taxonomy" id="6182"/>
    <lineage>
        <taxon>Eukaryota</taxon>
        <taxon>Metazoa</taxon>
        <taxon>Spiralia</taxon>
        <taxon>Lophotrochozoa</taxon>
        <taxon>Platyhelminthes</taxon>
        <taxon>Trematoda</taxon>
        <taxon>Digenea</taxon>
        <taxon>Strigeidida</taxon>
        <taxon>Schistosomatoidea</taxon>
        <taxon>Schistosomatidae</taxon>
        <taxon>Schistosoma</taxon>
    </lineage>
</organism>
<dbReference type="GO" id="GO:0009966">
    <property type="term" value="P:regulation of signal transduction"/>
    <property type="evidence" value="ECO:0007669"/>
    <property type="project" value="InterPro"/>
</dbReference>
<evidence type="ECO:0000313" key="13">
    <source>
        <dbReference type="EMBL" id="TNN06432.1"/>
    </source>
</evidence>
<feature type="signal peptide" evidence="12">
    <location>
        <begin position="1"/>
        <end position="21"/>
    </location>
</feature>
<evidence type="ECO:0000256" key="5">
    <source>
        <dbReference type="ARBA" id="ARBA00022729"/>
    </source>
</evidence>
<evidence type="ECO:0000256" key="10">
    <source>
        <dbReference type="ARBA" id="ARBA00023288"/>
    </source>
</evidence>
<evidence type="ECO:0000313" key="14">
    <source>
        <dbReference type="Proteomes" id="UP000311919"/>
    </source>
</evidence>
<feature type="chain" id="PRO_5036130376" evidence="12">
    <location>
        <begin position="22"/>
        <end position="631"/>
    </location>
</feature>
<comment type="similarity">
    <text evidence="2 11">Belongs to the glypican family.</text>
</comment>
<sequence>MLVYNAIIITILSENVWLAELTSVESKCMAAKNMLNKYDYYPTEFNYSTSFCGESVISRPDNCCDHSSLKGVVSVGVSEFTMHWRIFWLNISQNLAEDSQYLQNYLLKSLKWTLKSLHELFVNSYGYNYYQNKDFIEKFLHELESYMLGNRQNIALLVDDFFDGLLIRVLRVMLFAKSQRDLTVADCIASKLKPLKPFDQAPEMIRSIAIRAFPPARILRNGLLLGNHVVQFLSKATMNYSCINEWIKLRYCNLCSALIQPLICRHSCFDRLSACLIFWTAFDKYWLSFIDQLVRVTERLKDSKSFPQVIRPLQIHISDAVMNLQTTLFRMEQSDELFSNCLPEKSDKYQSFLFKTDVKQRQRRSVYVDQDALFHGSKQSYFYENHDILKSWADNIHNKYLQFRKPFSAIIKYFCSEDLLRDSGGNKNYFCWTGDKLIQRSNVTLRSANNQLIISSNPIAIHIIKDLQHITEMIQSVVENNTDPNYMPIEVQINYTNNNSIDRQLSSNLSTNSDSKLITPSYFESKVSVISQSQVYPPSSSDHIKTPFHFNKNHIETSRFSVKKEVNTDEMTYFNPPRYLWLPLTNTPLFTYHRKIIRTFHTNSDNICRLNSSYFICIYSMFLFICQMFKL</sequence>
<proteinExistence type="inferred from homology"/>
<name>A0A4Z2CQD6_SCHJA</name>
<dbReference type="GO" id="GO:0009986">
    <property type="term" value="C:cell surface"/>
    <property type="evidence" value="ECO:0007669"/>
    <property type="project" value="TreeGrafter"/>
</dbReference>
<dbReference type="InterPro" id="IPR001863">
    <property type="entry name" value="Glypican"/>
</dbReference>
<dbReference type="EMBL" id="SKCS01000464">
    <property type="protein sequence ID" value="TNN06432.1"/>
    <property type="molecule type" value="Genomic_DNA"/>
</dbReference>
<evidence type="ECO:0000256" key="1">
    <source>
        <dbReference type="ARBA" id="ARBA00004609"/>
    </source>
</evidence>
<dbReference type="OrthoDB" id="10010764at2759"/>
<dbReference type="GO" id="GO:0098552">
    <property type="term" value="C:side of membrane"/>
    <property type="evidence" value="ECO:0007669"/>
    <property type="project" value="UniProtKB-KW"/>
</dbReference>
<evidence type="ECO:0000256" key="9">
    <source>
        <dbReference type="ARBA" id="ARBA00023207"/>
    </source>
</evidence>
<dbReference type="AlphaFoldDB" id="A0A4Z2CQD6"/>